<keyword evidence="3" id="KW-1003">Cell membrane</keyword>
<dbReference type="InterPro" id="IPR003370">
    <property type="entry name" value="Chromate_transpt"/>
</dbReference>
<dbReference type="Proteomes" id="UP000186102">
    <property type="component" value="Unassembled WGS sequence"/>
</dbReference>
<evidence type="ECO:0000256" key="5">
    <source>
        <dbReference type="ARBA" id="ARBA00022989"/>
    </source>
</evidence>
<evidence type="ECO:0000313" key="9">
    <source>
        <dbReference type="Proteomes" id="UP000186102"/>
    </source>
</evidence>
<dbReference type="GO" id="GO:0015109">
    <property type="term" value="F:chromate transmembrane transporter activity"/>
    <property type="evidence" value="ECO:0007669"/>
    <property type="project" value="InterPro"/>
</dbReference>
<dbReference type="PANTHER" id="PTHR43663">
    <property type="entry name" value="CHROMATE TRANSPORT PROTEIN-RELATED"/>
    <property type="match status" value="1"/>
</dbReference>
<keyword evidence="9" id="KW-1185">Reference proteome</keyword>
<evidence type="ECO:0000256" key="3">
    <source>
        <dbReference type="ARBA" id="ARBA00022475"/>
    </source>
</evidence>
<comment type="caution">
    <text evidence="8">The sequence shown here is derived from an EMBL/GenBank/DDBJ whole genome shotgun (WGS) entry which is preliminary data.</text>
</comment>
<keyword evidence="5 7" id="KW-1133">Transmembrane helix</keyword>
<organism evidence="8 9">
    <name type="scientific">Desulfosporosinus metallidurans</name>
    <dbReference type="NCBI Taxonomy" id="1888891"/>
    <lineage>
        <taxon>Bacteria</taxon>
        <taxon>Bacillati</taxon>
        <taxon>Bacillota</taxon>
        <taxon>Clostridia</taxon>
        <taxon>Eubacteriales</taxon>
        <taxon>Desulfitobacteriaceae</taxon>
        <taxon>Desulfosporosinus</taxon>
    </lineage>
</organism>
<protein>
    <submittedName>
        <fullName evidence="8">Chromate transport protein</fullName>
    </submittedName>
</protein>
<dbReference type="OrthoDB" id="9788907at2"/>
<keyword evidence="4 7" id="KW-0812">Transmembrane</keyword>
<evidence type="ECO:0000256" key="2">
    <source>
        <dbReference type="ARBA" id="ARBA00005262"/>
    </source>
</evidence>
<gene>
    <name evidence="8" type="ORF">DSOL_4353</name>
</gene>
<evidence type="ECO:0000256" key="4">
    <source>
        <dbReference type="ARBA" id="ARBA00022692"/>
    </source>
</evidence>
<evidence type="ECO:0000313" key="8">
    <source>
        <dbReference type="EMBL" id="OLN27805.1"/>
    </source>
</evidence>
<dbReference type="STRING" id="1888891.DSOL_4353"/>
<feature type="transmembrane region" description="Helical" evidence="7">
    <location>
        <begin position="72"/>
        <end position="99"/>
    </location>
</feature>
<evidence type="ECO:0000256" key="1">
    <source>
        <dbReference type="ARBA" id="ARBA00004651"/>
    </source>
</evidence>
<dbReference type="RefSeq" id="WP_075366701.1">
    <property type="nucleotide sequence ID" value="NZ_MLBF01000051.1"/>
</dbReference>
<dbReference type="Pfam" id="PF02417">
    <property type="entry name" value="Chromate_transp"/>
    <property type="match status" value="1"/>
</dbReference>
<evidence type="ECO:0000256" key="7">
    <source>
        <dbReference type="SAM" id="Phobius"/>
    </source>
</evidence>
<dbReference type="EMBL" id="MLBF01000051">
    <property type="protein sequence ID" value="OLN27805.1"/>
    <property type="molecule type" value="Genomic_DNA"/>
</dbReference>
<proteinExistence type="inferred from homology"/>
<keyword evidence="6 7" id="KW-0472">Membrane</keyword>
<accession>A0A1Q8QKE5</accession>
<evidence type="ECO:0000256" key="6">
    <source>
        <dbReference type="ARBA" id="ARBA00023136"/>
    </source>
</evidence>
<feature type="transmembrane region" description="Helical" evidence="7">
    <location>
        <begin position="160"/>
        <end position="177"/>
    </location>
</feature>
<reference evidence="8 9" key="1">
    <citation type="submission" date="2016-09" db="EMBL/GenBank/DDBJ databases">
        <title>Complete genome of Desulfosporosinus sp. OL.</title>
        <authorList>
            <person name="Mardanov A."/>
            <person name="Beletsky A."/>
            <person name="Panova A."/>
            <person name="Karnachuk O."/>
            <person name="Ravin N."/>
        </authorList>
    </citation>
    <scope>NUCLEOTIDE SEQUENCE [LARGE SCALE GENOMIC DNA]</scope>
    <source>
        <strain evidence="8 9">OL</strain>
    </source>
</reference>
<dbReference type="InterPro" id="IPR052518">
    <property type="entry name" value="CHR_Transporter"/>
</dbReference>
<comment type="subcellular location">
    <subcellularLocation>
        <location evidence="1">Cell membrane</location>
        <topology evidence="1">Multi-pass membrane protein</topology>
    </subcellularLocation>
</comment>
<sequence>MFKKLWDVFIAFTRASNLGFGGGPAVVPLIKAEAVERYQWMDNEEFADALAIGNALPGPIATKMAAYIGYKVAGLLGVLAALIGTVAPTVIIVVLLGSLIMKYSNSPELKAMLQAVRPVVVVLVADTAYDMGKKSFLTGSSWGIGVVTVALLYLADIHPAIIIVVAMLFGGIMYGRSKKEAKN</sequence>
<dbReference type="PANTHER" id="PTHR43663:SF1">
    <property type="entry name" value="CHROMATE TRANSPORTER"/>
    <property type="match status" value="1"/>
</dbReference>
<dbReference type="AlphaFoldDB" id="A0A1Q8QKE5"/>
<comment type="similarity">
    <text evidence="2">Belongs to the chromate ion transporter (CHR) (TC 2.A.51) family.</text>
</comment>
<dbReference type="GO" id="GO:0005886">
    <property type="term" value="C:plasma membrane"/>
    <property type="evidence" value="ECO:0007669"/>
    <property type="project" value="UniProtKB-SubCell"/>
</dbReference>
<name>A0A1Q8QKE5_9FIRM</name>